<dbReference type="Proteomes" id="UP000010445">
    <property type="component" value="Unassembled WGS sequence"/>
</dbReference>
<organism evidence="2 3">
    <name type="scientific">Corynebacterium durum F0235</name>
    <dbReference type="NCBI Taxonomy" id="1035195"/>
    <lineage>
        <taxon>Bacteria</taxon>
        <taxon>Bacillati</taxon>
        <taxon>Actinomycetota</taxon>
        <taxon>Actinomycetes</taxon>
        <taxon>Mycobacteriales</taxon>
        <taxon>Corynebacteriaceae</taxon>
        <taxon>Corynebacterium</taxon>
    </lineage>
</organism>
<protein>
    <submittedName>
        <fullName evidence="2">Secretory lipase</fullName>
    </submittedName>
</protein>
<feature type="signal peptide" evidence="1">
    <location>
        <begin position="1"/>
        <end position="46"/>
    </location>
</feature>
<dbReference type="EMBL" id="AMEM01000023">
    <property type="protein sequence ID" value="EKX89540.1"/>
    <property type="molecule type" value="Genomic_DNA"/>
</dbReference>
<dbReference type="AlphaFoldDB" id="L1MEQ7"/>
<proteinExistence type="predicted"/>
<keyword evidence="1" id="KW-0732">Signal</keyword>
<dbReference type="PIRSF" id="PIRSF029171">
    <property type="entry name" value="Esterase_LipA"/>
    <property type="match status" value="1"/>
</dbReference>
<dbReference type="SUPFAM" id="SSF53474">
    <property type="entry name" value="alpha/beta-Hydrolases"/>
    <property type="match status" value="1"/>
</dbReference>
<dbReference type="PANTHER" id="PTHR34853:SF1">
    <property type="entry name" value="LIPASE 5"/>
    <property type="match status" value="1"/>
</dbReference>
<name>L1MEQ7_9CORY</name>
<dbReference type="HOGENOM" id="CLU_029538_6_0_11"/>
<dbReference type="GO" id="GO:0004806">
    <property type="term" value="F:triacylglycerol lipase activity"/>
    <property type="evidence" value="ECO:0007669"/>
    <property type="project" value="InterPro"/>
</dbReference>
<evidence type="ECO:0000313" key="3">
    <source>
        <dbReference type="Proteomes" id="UP000010445"/>
    </source>
</evidence>
<dbReference type="PANTHER" id="PTHR34853">
    <property type="match status" value="1"/>
</dbReference>
<dbReference type="STRING" id="1035195.HMPREF9997_01784"/>
<dbReference type="Pfam" id="PF03583">
    <property type="entry name" value="LIP"/>
    <property type="match status" value="1"/>
</dbReference>
<dbReference type="PATRIC" id="fig|1035195.3.peg.1615"/>
<dbReference type="Gene3D" id="1.10.260.130">
    <property type="match status" value="1"/>
</dbReference>
<accession>L1MEQ7</accession>
<dbReference type="GO" id="GO:0016042">
    <property type="term" value="P:lipid catabolic process"/>
    <property type="evidence" value="ECO:0007669"/>
    <property type="project" value="InterPro"/>
</dbReference>
<gene>
    <name evidence="2" type="ORF">HMPREF9997_01784</name>
</gene>
<feature type="chain" id="PRO_5003954079" evidence="1">
    <location>
        <begin position="47"/>
        <end position="417"/>
    </location>
</feature>
<evidence type="ECO:0000256" key="1">
    <source>
        <dbReference type="SAM" id="SignalP"/>
    </source>
</evidence>
<dbReference type="eggNOG" id="COG2267">
    <property type="taxonomic scope" value="Bacteria"/>
</dbReference>
<dbReference type="InterPro" id="IPR005152">
    <property type="entry name" value="Lipase_secreted"/>
</dbReference>
<comment type="caution">
    <text evidence="2">The sequence shown here is derived from an EMBL/GenBank/DDBJ whole genome shotgun (WGS) entry which is preliminary data.</text>
</comment>
<reference evidence="2 3" key="1">
    <citation type="submission" date="2012-05" db="EMBL/GenBank/DDBJ databases">
        <authorList>
            <person name="Weinstock G."/>
            <person name="Sodergren E."/>
            <person name="Lobos E.A."/>
            <person name="Fulton L."/>
            <person name="Fulton R."/>
            <person name="Courtney L."/>
            <person name="Fronick C."/>
            <person name="O'Laughlin M."/>
            <person name="Godfrey J."/>
            <person name="Wilson R.M."/>
            <person name="Miner T."/>
            <person name="Farmer C."/>
            <person name="Delehaunty K."/>
            <person name="Cordes M."/>
            <person name="Minx P."/>
            <person name="Tomlinson C."/>
            <person name="Chen J."/>
            <person name="Wollam A."/>
            <person name="Pepin K.H."/>
            <person name="Bhonagiri V."/>
            <person name="Zhang X."/>
            <person name="Suruliraj S."/>
            <person name="Warren W."/>
            <person name="Mitreva M."/>
            <person name="Mardis E.R."/>
            <person name="Wilson R.K."/>
        </authorList>
    </citation>
    <scope>NUCLEOTIDE SEQUENCE [LARGE SCALE GENOMIC DNA]</scope>
    <source>
        <strain evidence="2 3">F0235</strain>
    </source>
</reference>
<dbReference type="InterPro" id="IPR029058">
    <property type="entry name" value="AB_hydrolase_fold"/>
</dbReference>
<dbReference type="Gene3D" id="3.40.50.1820">
    <property type="entry name" value="alpha/beta hydrolase"/>
    <property type="match status" value="1"/>
</dbReference>
<evidence type="ECO:0000313" key="2">
    <source>
        <dbReference type="EMBL" id="EKX89540.1"/>
    </source>
</evidence>
<sequence length="417" mass="45337">MLIAARLRFTNNPKGSIMPSRRVISVCICALLLPVTAITVPTAANAQSRGAVQDTRPLHTFVDNTPFDLSDATWFAYDTRDSFGRDISATATLFRATRPRDNTSERPVVVITPFTQGGDDPCAFSHTIAQGTHIDPTNPGESAVAAQYYAIHSMLEQGWDVVVPDHPGLGTPDQHSYMDNIASGQALLDAATAGLSLLDRPHAPIALTGHSQGAGASAWATENAPRYAPNLNIKAAALSAPPYNLPHLAQDVDGKQEVGMLFMAVNTLSRQYPAVQAEIDRVFTPEGKALLAKADTMCVPAMFAVIGKHNTRDLTTTGESVFDLVNRLPDVQKEIQRQRIGLRAPQVPVLMIYHQSDPLVSWEDSRALGENWQREGGTVRFVDYPRNPVADTLKSAHSETALTPIPDIVAFFKQEFH</sequence>
<keyword evidence="3" id="KW-1185">Reference proteome</keyword>